<feature type="region of interest" description="Disordered" evidence="1">
    <location>
        <begin position="49"/>
        <end position="79"/>
    </location>
</feature>
<feature type="region of interest" description="Disordered" evidence="1">
    <location>
        <begin position="1"/>
        <end position="28"/>
    </location>
</feature>
<gene>
    <name evidence="2" type="ORF">CMUS01_02112</name>
</gene>
<protein>
    <submittedName>
        <fullName evidence="2">Uncharacterized protein</fullName>
    </submittedName>
</protein>
<reference evidence="2" key="1">
    <citation type="journal article" date="2020" name="Phytopathology">
        <title>Genome Sequence Resources of Colletotrichum truncatum, C. plurivorum, C. musicola, and C. sojae: Four Species Pathogenic to Soybean (Glycine max).</title>
        <authorList>
            <person name="Rogerio F."/>
            <person name="Boufleur T.R."/>
            <person name="Ciampi-Guillardi M."/>
            <person name="Sukno S.A."/>
            <person name="Thon M.R."/>
            <person name="Massola Junior N.S."/>
            <person name="Baroncelli R."/>
        </authorList>
    </citation>
    <scope>NUCLEOTIDE SEQUENCE</scope>
    <source>
        <strain evidence="2">LFN0074</strain>
    </source>
</reference>
<evidence type="ECO:0000313" key="3">
    <source>
        <dbReference type="Proteomes" id="UP000639643"/>
    </source>
</evidence>
<proteinExistence type="predicted"/>
<name>A0A8H6NVK4_9PEZI</name>
<keyword evidence="3" id="KW-1185">Reference proteome</keyword>
<sequence length="118" mass="12735">MVAAAAGHPDSYSKQNIPPRFPASNVPAQRNSLTVFASVQQKGREACSATPSSMNLMQKQGFSGSMQQQSDRSASCPSPTQVYLGQSFTLINEDDDEDGNQKTATPTMQPKAIARAWR</sequence>
<dbReference type="EMBL" id="WIGM01000041">
    <property type="protein sequence ID" value="KAF6843437.1"/>
    <property type="molecule type" value="Genomic_DNA"/>
</dbReference>
<comment type="caution">
    <text evidence="2">The sequence shown here is derived from an EMBL/GenBank/DDBJ whole genome shotgun (WGS) entry which is preliminary data.</text>
</comment>
<feature type="region of interest" description="Disordered" evidence="1">
    <location>
        <begin position="92"/>
        <end position="118"/>
    </location>
</feature>
<dbReference type="AlphaFoldDB" id="A0A8H6NVK4"/>
<organism evidence="2 3">
    <name type="scientific">Colletotrichum musicola</name>
    <dbReference type="NCBI Taxonomy" id="2175873"/>
    <lineage>
        <taxon>Eukaryota</taxon>
        <taxon>Fungi</taxon>
        <taxon>Dikarya</taxon>
        <taxon>Ascomycota</taxon>
        <taxon>Pezizomycotina</taxon>
        <taxon>Sordariomycetes</taxon>
        <taxon>Hypocreomycetidae</taxon>
        <taxon>Glomerellales</taxon>
        <taxon>Glomerellaceae</taxon>
        <taxon>Colletotrichum</taxon>
        <taxon>Colletotrichum orchidearum species complex</taxon>
    </lineage>
</organism>
<evidence type="ECO:0000313" key="2">
    <source>
        <dbReference type="EMBL" id="KAF6843437.1"/>
    </source>
</evidence>
<dbReference type="Proteomes" id="UP000639643">
    <property type="component" value="Unassembled WGS sequence"/>
</dbReference>
<evidence type="ECO:0000256" key="1">
    <source>
        <dbReference type="SAM" id="MobiDB-lite"/>
    </source>
</evidence>
<accession>A0A8H6NVK4</accession>